<dbReference type="InterPro" id="IPR007374">
    <property type="entry name" value="ASCH_domain"/>
</dbReference>
<dbReference type="AlphaFoldDB" id="A0A8H3ID88"/>
<protein>
    <recommendedName>
        <fullName evidence="1">ASCH domain-containing protein</fullName>
    </recommendedName>
</protein>
<comment type="caution">
    <text evidence="2">The sequence shown here is derived from an EMBL/GenBank/DDBJ whole genome shotgun (WGS) entry which is preliminary data.</text>
</comment>
<dbReference type="Gene3D" id="3.10.400.10">
    <property type="entry name" value="Sulfate adenylyltransferase"/>
    <property type="match status" value="1"/>
</dbReference>
<feature type="domain" description="ASCH" evidence="1">
    <location>
        <begin position="43"/>
        <end position="154"/>
    </location>
</feature>
<dbReference type="OrthoDB" id="5511151at2759"/>
<dbReference type="Pfam" id="PF04266">
    <property type="entry name" value="ASCH"/>
    <property type="match status" value="1"/>
</dbReference>
<sequence length="164" mass="18206">MAQASTQPATMTGKSVTDPEVLAFMDKASEALGYKLPAPKDVYSFALDLHTQNAIDGKKTATTSWPIPKPLHWGIGDYSVGLSQAGKPAMIMRTLSFVECRFGDVAEDFALAEAEGDYQEYHDGHVEWYRRSDPNGHLFNDDSMVLCERFECIYPRKGIDPPTL</sequence>
<evidence type="ECO:0000259" key="1">
    <source>
        <dbReference type="SMART" id="SM01022"/>
    </source>
</evidence>
<organism evidence="2 3">
    <name type="scientific">Gomphillus americanus</name>
    <dbReference type="NCBI Taxonomy" id="1940652"/>
    <lineage>
        <taxon>Eukaryota</taxon>
        <taxon>Fungi</taxon>
        <taxon>Dikarya</taxon>
        <taxon>Ascomycota</taxon>
        <taxon>Pezizomycotina</taxon>
        <taxon>Lecanoromycetes</taxon>
        <taxon>OSLEUM clade</taxon>
        <taxon>Ostropomycetidae</taxon>
        <taxon>Ostropales</taxon>
        <taxon>Graphidaceae</taxon>
        <taxon>Gomphilloideae</taxon>
        <taxon>Gomphillus</taxon>
    </lineage>
</organism>
<dbReference type="Proteomes" id="UP000664169">
    <property type="component" value="Unassembled WGS sequence"/>
</dbReference>
<evidence type="ECO:0000313" key="2">
    <source>
        <dbReference type="EMBL" id="CAF9916480.1"/>
    </source>
</evidence>
<name>A0A8H3ID88_9LECA</name>
<reference evidence="2" key="1">
    <citation type="submission" date="2021-03" db="EMBL/GenBank/DDBJ databases">
        <authorList>
            <person name="Tagirdzhanova G."/>
        </authorList>
    </citation>
    <scope>NUCLEOTIDE SEQUENCE</scope>
</reference>
<evidence type="ECO:0000313" key="3">
    <source>
        <dbReference type="Proteomes" id="UP000664169"/>
    </source>
</evidence>
<dbReference type="SUPFAM" id="SSF88697">
    <property type="entry name" value="PUA domain-like"/>
    <property type="match status" value="1"/>
</dbReference>
<proteinExistence type="predicted"/>
<gene>
    <name evidence="2" type="ORF">GOMPHAMPRED_001020</name>
</gene>
<keyword evidence="3" id="KW-1185">Reference proteome</keyword>
<accession>A0A8H3ID88</accession>
<dbReference type="EMBL" id="CAJPDQ010000011">
    <property type="protein sequence ID" value="CAF9916480.1"/>
    <property type="molecule type" value="Genomic_DNA"/>
</dbReference>
<dbReference type="InterPro" id="IPR015947">
    <property type="entry name" value="PUA-like_sf"/>
</dbReference>
<dbReference type="SMART" id="SM01022">
    <property type="entry name" value="ASCH"/>
    <property type="match status" value="1"/>
</dbReference>